<reference evidence="2 3" key="1">
    <citation type="submission" date="2015-08" db="EMBL/GenBank/DDBJ databases">
        <title>Genome sequencing of Penicillium nordicum.</title>
        <authorList>
            <person name="Nguyen H.D."/>
            <person name="Seifert K.A."/>
        </authorList>
    </citation>
    <scope>NUCLEOTIDE SEQUENCE [LARGE SCALE GENOMIC DNA]</scope>
    <source>
        <strain evidence="2 3">DAOMC 185683</strain>
    </source>
</reference>
<keyword evidence="3" id="KW-1185">Reference proteome</keyword>
<accession>A0A0M8NWZ6</accession>
<dbReference type="AlphaFoldDB" id="A0A0M8NWZ6"/>
<evidence type="ECO:0000313" key="2">
    <source>
        <dbReference type="EMBL" id="KOS40568.1"/>
    </source>
</evidence>
<name>A0A0M8NWZ6_9EURO</name>
<comment type="caution">
    <text evidence="2">The sequence shown here is derived from an EMBL/GenBank/DDBJ whole genome shotgun (WGS) entry which is preliminary data.</text>
</comment>
<keyword evidence="1" id="KW-0472">Membrane</keyword>
<proteinExistence type="predicted"/>
<protein>
    <submittedName>
        <fullName evidence="2">Uncharacterized protein</fullName>
    </submittedName>
</protein>
<evidence type="ECO:0000256" key="1">
    <source>
        <dbReference type="SAM" id="Phobius"/>
    </source>
</evidence>
<keyword evidence="1" id="KW-0812">Transmembrane</keyword>
<gene>
    <name evidence="2" type="ORF">ACN38_g8563</name>
</gene>
<feature type="transmembrane region" description="Helical" evidence="1">
    <location>
        <begin position="25"/>
        <end position="43"/>
    </location>
</feature>
<sequence length="76" mass="9175">MRLKTHLLTPKLKPILITFFHAQRLTYASGIDWLPLFFFFFFLKKKNESHCEIFHKMNLLERHYDSVPKATEYTGK</sequence>
<dbReference type="EMBL" id="LHQQ01000159">
    <property type="protein sequence ID" value="KOS40568.1"/>
    <property type="molecule type" value="Genomic_DNA"/>
</dbReference>
<evidence type="ECO:0000313" key="3">
    <source>
        <dbReference type="Proteomes" id="UP000037696"/>
    </source>
</evidence>
<keyword evidence="1" id="KW-1133">Transmembrane helix</keyword>
<organism evidence="2 3">
    <name type="scientific">Penicillium nordicum</name>
    <dbReference type="NCBI Taxonomy" id="229535"/>
    <lineage>
        <taxon>Eukaryota</taxon>
        <taxon>Fungi</taxon>
        <taxon>Dikarya</taxon>
        <taxon>Ascomycota</taxon>
        <taxon>Pezizomycotina</taxon>
        <taxon>Eurotiomycetes</taxon>
        <taxon>Eurotiomycetidae</taxon>
        <taxon>Eurotiales</taxon>
        <taxon>Aspergillaceae</taxon>
        <taxon>Penicillium</taxon>
    </lineage>
</organism>
<dbReference type="Proteomes" id="UP000037696">
    <property type="component" value="Unassembled WGS sequence"/>
</dbReference>